<reference evidence="4 5" key="1">
    <citation type="journal article" date="2016" name="Nat. Commun.">
        <title>Thousands of microbial genomes shed light on interconnected biogeochemical processes in an aquifer system.</title>
        <authorList>
            <person name="Anantharaman K."/>
            <person name="Brown C.T."/>
            <person name="Hug L.A."/>
            <person name="Sharon I."/>
            <person name="Castelle C.J."/>
            <person name="Probst A.J."/>
            <person name="Thomas B.C."/>
            <person name="Singh A."/>
            <person name="Wilkins M.J."/>
            <person name="Karaoz U."/>
            <person name="Brodie E.L."/>
            <person name="Williams K.H."/>
            <person name="Hubbard S.S."/>
            <person name="Banfield J.F."/>
        </authorList>
    </citation>
    <scope>NUCLEOTIDE SEQUENCE [LARGE SCALE GENOMIC DNA]</scope>
</reference>
<dbReference type="AlphaFoldDB" id="A0A1G2SH83"/>
<protein>
    <recommendedName>
        <fullName evidence="3">Response regulatory domain-containing protein</fullName>
    </recommendedName>
</protein>
<dbReference type="InterPro" id="IPR011006">
    <property type="entry name" value="CheY-like_superfamily"/>
</dbReference>
<proteinExistence type="predicted"/>
<dbReference type="PANTHER" id="PTHR44591:SF3">
    <property type="entry name" value="RESPONSE REGULATORY DOMAIN-CONTAINING PROTEIN"/>
    <property type="match status" value="1"/>
</dbReference>
<dbReference type="EMBL" id="MHUW01000001">
    <property type="protein sequence ID" value="OHA84423.1"/>
    <property type="molecule type" value="Genomic_DNA"/>
</dbReference>
<dbReference type="Pfam" id="PF00072">
    <property type="entry name" value="Response_reg"/>
    <property type="match status" value="1"/>
</dbReference>
<dbReference type="PANTHER" id="PTHR44591">
    <property type="entry name" value="STRESS RESPONSE REGULATOR PROTEIN 1"/>
    <property type="match status" value="1"/>
</dbReference>
<dbReference type="SMART" id="SM00448">
    <property type="entry name" value="REC"/>
    <property type="match status" value="1"/>
</dbReference>
<dbReference type="GO" id="GO:0000160">
    <property type="term" value="P:phosphorelay signal transduction system"/>
    <property type="evidence" value="ECO:0007669"/>
    <property type="project" value="InterPro"/>
</dbReference>
<feature type="domain" description="Response regulatory" evidence="3">
    <location>
        <begin position="9"/>
        <end position="126"/>
    </location>
</feature>
<dbReference type="PROSITE" id="PS50110">
    <property type="entry name" value="RESPONSE_REGULATORY"/>
    <property type="match status" value="1"/>
</dbReference>
<sequence length="137" mass="14754">MEEKNIGKKIFIVDDDKFLLNMYSSKFAGKGFDVEHTLGSADALDKLRGGADPDVILLDIVMPGMDGFELLSTIKTEGLAPHAKVLMFSSLGQEADIEKSRTMGANGYVIKALATPSEVVEQVVTILEGGDSFAHAY</sequence>
<dbReference type="STRING" id="1802727.A2937_01665"/>
<evidence type="ECO:0000256" key="2">
    <source>
        <dbReference type="PROSITE-ProRule" id="PRU00169"/>
    </source>
</evidence>
<organism evidence="4 5">
    <name type="scientific">Candidatus Yonathbacteria bacterium RIFCSPLOWO2_01_FULL_47_33b</name>
    <dbReference type="NCBI Taxonomy" id="1802727"/>
    <lineage>
        <taxon>Bacteria</taxon>
        <taxon>Candidatus Yonathiibacteriota</taxon>
    </lineage>
</organism>
<evidence type="ECO:0000259" key="3">
    <source>
        <dbReference type="PROSITE" id="PS50110"/>
    </source>
</evidence>
<evidence type="ECO:0000313" key="5">
    <source>
        <dbReference type="Proteomes" id="UP000177987"/>
    </source>
</evidence>
<dbReference type="Gene3D" id="3.40.50.2300">
    <property type="match status" value="1"/>
</dbReference>
<evidence type="ECO:0000256" key="1">
    <source>
        <dbReference type="ARBA" id="ARBA00022553"/>
    </source>
</evidence>
<dbReference type="InterPro" id="IPR001789">
    <property type="entry name" value="Sig_transdc_resp-reg_receiver"/>
</dbReference>
<keyword evidence="1 2" id="KW-0597">Phosphoprotein</keyword>
<comment type="caution">
    <text evidence="4">The sequence shown here is derived from an EMBL/GenBank/DDBJ whole genome shotgun (WGS) entry which is preliminary data.</text>
</comment>
<dbReference type="InterPro" id="IPR050595">
    <property type="entry name" value="Bact_response_regulator"/>
</dbReference>
<dbReference type="SUPFAM" id="SSF52172">
    <property type="entry name" value="CheY-like"/>
    <property type="match status" value="1"/>
</dbReference>
<gene>
    <name evidence="4" type="ORF">A2937_01665</name>
</gene>
<accession>A0A1G2SH83</accession>
<dbReference type="CDD" id="cd00156">
    <property type="entry name" value="REC"/>
    <property type="match status" value="1"/>
</dbReference>
<dbReference type="Proteomes" id="UP000177987">
    <property type="component" value="Unassembled WGS sequence"/>
</dbReference>
<name>A0A1G2SH83_9BACT</name>
<evidence type="ECO:0000313" key="4">
    <source>
        <dbReference type="EMBL" id="OHA84423.1"/>
    </source>
</evidence>
<feature type="modified residue" description="4-aspartylphosphate" evidence="2">
    <location>
        <position position="59"/>
    </location>
</feature>